<sequence>MKLDDKAIRSLAVAKLFRENTDRINSFDFSPDGLLLISSSDDDSIIIYDCQSGTRKRQVNSKKYGVDLIHFTHAPDTAIHSSTKVDDTIRYLSLHDNKYIRYYPGHGKKVVSLSLSPIDDTFISGSLDMTIRLWDLRSQSCQGVMRLTGRPVAAYDPEGLIFAVGVNSEYVKLYDLRSFDKGPFNTFQLPQQDKDCDWTSLKFSPDGKVIMIGTNGTVIRMIDAFQGHLIYNLVGHVNGKGLPLESSFTPDSNYIFSGSTDSKVYVWSAENGSPIATLEGEHTGPVQCVQFNPKYMMFASACSQLV</sequence>
<dbReference type="PROSITE" id="PS50294">
    <property type="entry name" value="WD_REPEATS_REGION"/>
    <property type="match status" value="2"/>
</dbReference>
<feature type="repeat" description="WD" evidence="9">
    <location>
        <begin position="17"/>
        <end position="58"/>
    </location>
</feature>
<dbReference type="InterPro" id="IPR001680">
    <property type="entry name" value="WD40_rpt"/>
</dbReference>
<dbReference type="SUPFAM" id="SSF50978">
    <property type="entry name" value="WD40 repeat-like"/>
    <property type="match status" value="1"/>
</dbReference>
<dbReference type="InterPro" id="IPR036322">
    <property type="entry name" value="WD40_repeat_dom_sf"/>
</dbReference>
<dbReference type="SMART" id="SM00320">
    <property type="entry name" value="WD40"/>
    <property type="match status" value="6"/>
</dbReference>
<dbReference type="EMBL" id="UZAM01008690">
    <property type="protein sequence ID" value="VDP05989.1"/>
    <property type="molecule type" value="Genomic_DNA"/>
</dbReference>
<evidence type="ECO:0000256" key="8">
    <source>
        <dbReference type="ARBA" id="ARBA00023242"/>
    </source>
</evidence>
<evidence type="ECO:0000256" key="6">
    <source>
        <dbReference type="ARBA" id="ARBA00023015"/>
    </source>
</evidence>
<feature type="domain" description="Anaphase-promoting complex subunit 4-like WD40" evidence="10">
    <location>
        <begin position="187"/>
        <end position="233"/>
    </location>
</feature>
<reference evidence="11 12" key="2">
    <citation type="submission" date="2018-11" db="EMBL/GenBank/DDBJ databases">
        <authorList>
            <consortium name="Pathogen Informatics"/>
        </authorList>
    </citation>
    <scope>NUCLEOTIDE SEQUENCE [LARGE SCALE GENOMIC DNA]</scope>
</reference>
<keyword evidence="8" id="KW-0539">Nucleus</keyword>
<feature type="repeat" description="WD" evidence="9">
    <location>
        <begin position="103"/>
        <end position="144"/>
    </location>
</feature>
<comment type="similarity">
    <text evidence="2">Belongs to the WD repeat SWD2 family.</text>
</comment>
<comment type="subcellular location">
    <subcellularLocation>
        <location evidence="1">Nucleus</location>
    </subcellularLocation>
</comment>
<dbReference type="FunFam" id="2.130.10.10:FF:000065">
    <property type="entry name" value="WD repeat-containing protein 82"/>
    <property type="match status" value="1"/>
</dbReference>
<dbReference type="PROSITE" id="PS50082">
    <property type="entry name" value="WD_REPEATS_2"/>
    <property type="match status" value="3"/>
</dbReference>
<proteinExistence type="inferred from homology"/>
<dbReference type="InterPro" id="IPR024977">
    <property type="entry name" value="Apc4-like_WD40_dom"/>
</dbReference>
<accession>A0A183IN07</accession>
<dbReference type="InterPro" id="IPR037867">
    <property type="entry name" value="Swd2/WDR82"/>
</dbReference>
<gene>
    <name evidence="11" type="ORF">SBAD_LOCUS5003</name>
</gene>
<evidence type="ECO:0000256" key="7">
    <source>
        <dbReference type="ARBA" id="ARBA00023163"/>
    </source>
</evidence>
<keyword evidence="6" id="KW-0805">Transcription regulation</keyword>
<dbReference type="PANTHER" id="PTHR19861:SF0">
    <property type="entry name" value="WD REPEAT-CONTAINING PROTEIN 82"/>
    <property type="match status" value="1"/>
</dbReference>
<dbReference type="Proteomes" id="UP000270296">
    <property type="component" value="Unassembled WGS sequence"/>
</dbReference>
<evidence type="ECO:0000313" key="12">
    <source>
        <dbReference type="Proteomes" id="UP000270296"/>
    </source>
</evidence>
<dbReference type="PANTHER" id="PTHR19861">
    <property type="entry name" value="WD40 REPEAT PROTEIN SWD2"/>
    <property type="match status" value="1"/>
</dbReference>
<keyword evidence="5" id="KW-0677">Repeat</keyword>
<dbReference type="GO" id="GO:0032785">
    <property type="term" value="P:negative regulation of DNA-templated transcription, elongation"/>
    <property type="evidence" value="ECO:0007669"/>
    <property type="project" value="UniProtKB-ARBA"/>
</dbReference>
<evidence type="ECO:0000256" key="9">
    <source>
        <dbReference type="PROSITE-ProRule" id="PRU00221"/>
    </source>
</evidence>
<keyword evidence="7" id="KW-0804">Transcription</keyword>
<dbReference type="OrthoDB" id="27537at2759"/>
<evidence type="ECO:0000259" key="10">
    <source>
        <dbReference type="Pfam" id="PF12894"/>
    </source>
</evidence>
<dbReference type="GO" id="GO:0003682">
    <property type="term" value="F:chromatin binding"/>
    <property type="evidence" value="ECO:0007669"/>
    <property type="project" value="TreeGrafter"/>
</dbReference>
<dbReference type="PRINTS" id="PR00320">
    <property type="entry name" value="GPROTEINBRPT"/>
</dbReference>
<keyword evidence="4 9" id="KW-0853">WD repeat</keyword>
<evidence type="ECO:0000256" key="1">
    <source>
        <dbReference type="ARBA" id="ARBA00004123"/>
    </source>
</evidence>
<dbReference type="Pfam" id="PF12894">
    <property type="entry name" value="ANAPC4_WD40"/>
    <property type="match status" value="1"/>
</dbReference>
<dbReference type="InterPro" id="IPR015943">
    <property type="entry name" value="WD40/YVTN_repeat-like_dom_sf"/>
</dbReference>
<evidence type="ECO:0000256" key="4">
    <source>
        <dbReference type="ARBA" id="ARBA00022574"/>
    </source>
</evidence>
<dbReference type="AlphaFoldDB" id="A0A183IN07"/>
<dbReference type="WBParaSite" id="SBAD_0000520801-mRNA-1">
    <property type="protein sequence ID" value="SBAD_0000520801-mRNA-1"/>
    <property type="gene ID" value="SBAD_0000520801"/>
</dbReference>
<dbReference type="Gene3D" id="2.130.10.10">
    <property type="entry name" value="YVTN repeat-like/Quinoprotein amine dehydrogenase"/>
    <property type="match status" value="1"/>
</dbReference>
<evidence type="ECO:0000256" key="3">
    <source>
        <dbReference type="ARBA" id="ARBA00022472"/>
    </source>
</evidence>
<evidence type="ECO:0000256" key="2">
    <source>
        <dbReference type="ARBA" id="ARBA00005616"/>
    </source>
</evidence>
<dbReference type="GO" id="GO:0006353">
    <property type="term" value="P:DNA-templated transcription termination"/>
    <property type="evidence" value="ECO:0007669"/>
    <property type="project" value="UniProtKB-KW"/>
</dbReference>
<feature type="repeat" description="WD" evidence="9">
    <location>
        <begin position="247"/>
        <end position="277"/>
    </location>
</feature>
<name>A0A183IN07_9BILA</name>
<dbReference type="Pfam" id="PF00400">
    <property type="entry name" value="WD40"/>
    <property type="match status" value="4"/>
</dbReference>
<dbReference type="GO" id="GO:0048188">
    <property type="term" value="C:Set1C/COMPASS complex"/>
    <property type="evidence" value="ECO:0007669"/>
    <property type="project" value="TreeGrafter"/>
</dbReference>
<keyword evidence="3" id="KW-0806">Transcription termination</keyword>
<dbReference type="InterPro" id="IPR020472">
    <property type="entry name" value="WD40_PAC1"/>
</dbReference>
<evidence type="ECO:0000313" key="11">
    <source>
        <dbReference type="EMBL" id="VDP05989.1"/>
    </source>
</evidence>
<evidence type="ECO:0000256" key="5">
    <source>
        <dbReference type="ARBA" id="ARBA00022737"/>
    </source>
</evidence>
<dbReference type="GO" id="GO:0071027">
    <property type="term" value="P:nuclear RNA surveillance"/>
    <property type="evidence" value="ECO:0007669"/>
    <property type="project" value="UniProtKB-ARBA"/>
</dbReference>
<keyword evidence="12" id="KW-1185">Reference proteome</keyword>
<reference evidence="13" key="1">
    <citation type="submission" date="2016-06" db="UniProtKB">
        <authorList>
            <consortium name="WormBaseParasite"/>
        </authorList>
    </citation>
    <scope>IDENTIFICATION</scope>
</reference>
<organism evidence="13">
    <name type="scientific">Soboliphyme baturini</name>
    <dbReference type="NCBI Taxonomy" id="241478"/>
    <lineage>
        <taxon>Eukaryota</taxon>
        <taxon>Metazoa</taxon>
        <taxon>Ecdysozoa</taxon>
        <taxon>Nematoda</taxon>
        <taxon>Enoplea</taxon>
        <taxon>Dorylaimia</taxon>
        <taxon>Dioctophymatida</taxon>
        <taxon>Dioctophymatoidea</taxon>
        <taxon>Soboliphymatidae</taxon>
        <taxon>Soboliphyme</taxon>
    </lineage>
</organism>
<protein>
    <submittedName>
        <fullName evidence="13">WD_REPEATS_REGION domain-containing protein</fullName>
    </submittedName>
</protein>
<evidence type="ECO:0000313" key="13">
    <source>
        <dbReference type="WBParaSite" id="SBAD_0000520801-mRNA-1"/>
    </source>
</evidence>